<accession>A0A1V4HRB0</accession>
<feature type="region of interest" description="Disordered" evidence="1">
    <location>
        <begin position="46"/>
        <end position="71"/>
    </location>
</feature>
<reference evidence="3" key="1">
    <citation type="submission" date="2016-07" db="EMBL/GenBank/DDBJ databases">
        <authorList>
            <person name="Florea S."/>
            <person name="Webb J.S."/>
            <person name="Jaromczyk J."/>
            <person name="Schardl C.L."/>
        </authorList>
    </citation>
    <scope>NUCLEOTIDE SEQUENCE [LARGE SCALE GENOMIC DNA]</scope>
    <source>
        <strain evidence="3">CY1</strain>
    </source>
</reference>
<evidence type="ECO:0000256" key="1">
    <source>
        <dbReference type="SAM" id="MobiDB-lite"/>
    </source>
</evidence>
<keyword evidence="3" id="KW-1185">Reference proteome</keyword>
<gene>
    <name evidence="2" type="ORF">BC351_14930</name>
</gene>
<dbReference type="AlphaFoldDB" id="A0A1V4HRB0"/>
<protein>
    <submittedName>
        <fullName evidence="2">Spore gernimation protein GerPA</fullName>
    </submittedName>
</protein>
<dbReference type="Proteomes" id="UP000190626">
    <property type="component" value="Unassembled WGS sequence"/>
</dbReference>
<dbReference type="Pfam" id="PF10676">
    <property type="entry name" value="gerPA"/>
    <property type="match status" value="1"/>
</dbReference>
<sequence>MNTFVGNIRINSVSSSSNVQIGDAAFYVLSSNTKLNGGANSFSPGDSFGTLTNNQNNNTIDPDLIESNTNV</sequence>
<dbReference type="EMBL" id="MBTG01000002">
    <property type="protein sequence ID" value="OPH61234.1"/>
    <property type="molecule type" value="Genomic_DNA"/>
</dbReference>
<proteinExistence type="predicted"/>
<dbReference type="InterPro" id="IPR019618">
    <property type="entry name" value="Spore_germination_GerPA"/>
</dbReference>
<evidence type="ECO:0000313" key="3">
    <source>
        <dbReference type="Proteomes" id="UP000190626"/>
    </source>
</evidence>
<name>A0A1V4HRB0_9BACL</name>
<evidence type="ECO:0000313" key="2">
    <source>
        <dbReference type="EMBL" id="OPH61234.1"/>
    </source>
</evidence>
<comment type="caution">
    <text evidence="2">The sequence shown here is derived from an EMBL/GenBank/DDBJ whole genome shotgun (WGS) entry which is preliminary data.</text>
</comment>
<organism evidence="2 3">
    <name type="scientific">Paenibacillus ferrarius</name>
    <dbReference type="NCBI Taxonomy" id="1469647"/>
    <lineage>
        <taxon>Bacteria</taxon>
        <taxon>Bacillati</taxon>
        <taxon>Bacillota</taxon>
        <taxon>Bacilli</taxon>
        <taxon>Bacillales</taxon>
        <taxon>Paenibacillaceae</taxon>
        <taxon>Paenibacillus</taxon>
    </lineage>
</organism>
<dbReference type="RefSeq" id="WP_208629565.1">
    <property type="nucleotide sequence ID" value="NZ_MBTG01000002.1"/>
</dbReference>